<dbReference type="PANTHER" id="PTHR42852">
    <property type="entry name" value="THIOL:DISULFIDE INTERCHANGE PROTEIN DSBE"/>
    <property type="match status" value="1"/>
</dbReference>
<evidence type="ECO:0000313" key="3">
    <source>
        <dbReference type="EMBL" id="UOO90743.1"/>
    </source>
</evidence>
<dbReference type="PROSITE" id="PS51352">
    <property type="entry name" value="THIOREDOXIN_2"/>
    <property type="match status" value="1"/>
</dbReference>
<sequence>MRKIQWCGALCLALVLTACGESKPKPELVLQDIRGQQVSLQTLQGKPVVINMWATWCAPCRREMPLLQQAQKSHNEVQFVLLNQGEKAAAVSAYLQQNQLNMPHVWLDEAMQARTALPYQGLPSTYFLNKNGEVVAHSLGELSPEQLQQYLAQIQ</sequence>
<organism evidence="3 4">
    <name type="scientific">Vitreoscilla massiliensis</name>
    <dbReference type="NCBI Taxonomy" id="1689272"/>
    <lineage>
        <taxon>Bacteria</taxon>
        <taxon>Pseudomonadati</taxon>
        <taxon>Pseudomonadota</taxon>
        <taxon>Betaproteobacteria</taxon>
        <taxon>Neisseriales</taxon>
        <taxon>Neisseriaceae</taxon>
        <taxon>Vitreoscilla</taxon>
    </lineage>
</organism>
<dbReference type="Pfam" id="PF00578">
    <property type="entry name" value="AhpC-TSA"/>
    <property type="match status" value="1"/>
</dbReference>
<dbReference type="PANTHER" id="PTHR42852:SF13">
    <property type="entry name" value="PROTEIN DIPZ"/>
    <property type="match status" value="1"/>
</dbReference>
<name>A0ABY4E4Q2_9NEIS</name>
<dbReference type="PROSITE" id="PS00194">
    <property type="entry name" value="THIOREDOXIN_1"/>
    <property type="match status" value="1"/>
</dbReference>
<dbReference type="PROSITE" id="PS51257">
    <property type="entry name" value="PROKAR_LIPOPROTEIN"/>
    <property type="match status" value="1"/>
</dbReference>
<dbReference type="SUPFAM" id="SSF52833">
    <property type="entry name" value="Thioredoxin-like"/>
    <property type="match status" value="1"/>
</dbReference>
<keyword evidence="1" id="KW-0676">Redox-active center</keyword>
<dbReference type="EMBL" id="CP091511">
    <property type="protein sequence ID" value="UOO90743.1"/>
    <property type="molecule type" value="Genomic_DNA"/>
</dbReference>
<dbReference type="InterPro" id="IPR017937">
    <property type="entry name" value="Thioredoxin_CS"/>
</dbReference>
<dbReference type="CDD" id="cd02966">
    <property type="entry name" value="TlpA_like_family"/>
    <property type="match status" value="1"/>
</dbReference>
<evidence type="ECO:0000259" key="2">
    <source>
        <dbReference type="PROSITE" id="PS51352"/>
    </source>
</evidence>
<dbReference type="InterPro" id="IPR000866">
    <property type="entry name" value="AhpC/TSA"/>
</dbReference>
<gene>
    <name evidence="3" type="ORF">LVJ82_07185</name>
</gene>
<dbReference type="RefSeq" id="WP_058305065.1">
    <property type="nucleotide sequence ID" value="NZ_CABKVG010000005.1"/>
</dbReference>
<dbReference type="InterPro" id="IPR050553">
    <property type="entry name" value="Thioredoxin_ResA/DsbE_sf"/>
</dbReference>
<protein>
    <submittedName>
        <fullName evidence="3">TlpA family protein disulfide reductase</fullName>
    </submittedName>
</protein>
<feature type="domain" description="Thioredoxin" evidence="2">
    <location>
        <begin position="19"/>
        <end position="155"/>
    </location>
</feature>
<dbReference type="InterPro" id="IPR036249">
    <property type="entry name" value="Thioredoxin-like_sf"/>
</dbReference>
<reference evidence="3 4" key="1">
    <citation type="journal article" date="2022" name="Res Sq">
        <title>Evolution of multicellular longitudinally dividing oral cavity symbionts (Neisseriaceae).</title>
        <authorList>
            <person name="Nyongesa S."/>
            <person name="Weber P."/>
            <person name="Bernet E."/>
            <person name="Pullido F."/>
            <person name="Nieckarz M."/>
            <person name="Delaby M."/>
            <person name="Nieves C."/>
            <person name="Viehboeck T."/>
            <person name="Krause N."/>
            <person name="Rivera-Millot A."/>
            <person name="Nakamura A."/>
            <person name="Vischer N."/>
            <person name="VanNieuwenhze M."/>
            <person name="Brun Y."/>
            <person name="Cava F."/>
            <person name="Bulgheresi S."/>
            <person name="Veyrier F."/>
        </authorList>
    </citation>
    <scope>NUCLEOTIDE SEQUENCE [LARGE SCALE GENOMIC DNA]</scope>
    <source>
        <strain evidence="3 4">SN4</strain>
    </source>
</reference>
<keyword evidence="4" id="KW-1185">Reference proteome</keyword>
<evidence type="ECO:0000313" key="4">
    <source>
        <dbReference type="Proteomes" id="UP000832011"/>
    </source>
</evidence>
<accession>A0ABY4E4Q2</accession>
<evidence type="ECO:0000256" key="1">
    <source>
        <dbReference type="ARBA" id="ARBA00023284"/>
    </source>
</evidence>
<dbReference type="Proteomes" id="UP000832011">
    <property type="component" value="Chromosome"/>
</dbReference>
<proteinExistence type="predicted"/>
<dbReference type="InterPro" id="IPR013766">
    <property type="entry name" value="Thioredoxin_domain"/>
</dbReference>
<dbReference type="Gene3D" id="3.40.30.10">
    <property type="entry name" value="Glutaredoxin"/>
    <property type="match status" value="1"/>
</dbReference>